<sequence>MDDTRLENIPPLGRSVEDVEADTQNRVNPPARDNASGAGDTNSTNVVAPLPIVNPSATGVQGTVTSHGAPIIGTYAAGTNFAALQRDEADPTTAKGVAANDSTDDSQA</sequence>
<name>A0A318S8N6_9DEIO</name>
<dbReference type="RefSeq" id="WP_110887174.1">
    <property type="nucleotide sequence ID" value="NZ_QJSX01000009.1"/>
</dbReference>
<reference evidence="2 3" key="1">
    <citation type="submission" date="2018-06" db="EMBL/GenBank/DDBJ databases">
        <title>Genomic Encyclopedia of Type Strains, Phase IV (KMG-IV): sequencing the most valuable type-strain genomes for metagenomic binning, comparative biology and taxonomic classification.</title>
        <authorList>
            <person name="Goeker M."/>
        </authorList>
    </citation>
    <scope>NUCLEOTIDE SEQUENCE [LARGE SCALE GENOMIC DNA]</scope>
    <source>
        <strain evidence="2 3">DSM 18048</strain>
    </source>
</reference>
<comment type="caution">
    <text evidence="2">The sequence shown here is derived from an EMBL/GenBank/DDBJ whole genome shotgun (WGS) entry which is preliminary data.</text>
</comment>
<organism evidence="2 3">
    <name type="scientific">Deinococcus yavapaiensis KR-236</name>
    <dbReference type="NCBI Taxonomy" id="694435"/>
    <lineage>
        <taxon>Bacteria</taxon>
        <taxon>Thermotogati</taxon>
        <taxon>Deinococcota</taxon>
        <taxon>Deinococci</taxon>
        <taxon>Deinococcales</taxon>
        <taxon>Deinococcaceae</taxon>
        <taxon>Deinococcus</taxon>
    </lineage>
</organism>
<evidence type="ECO:0000313" key="2">
    <source>
        <dbReference type="EMBL" id="PYE53393.1"/>
    </source>
</evidence>
<keyword evidence="3" id="KW-1185">Reference proteome</keyword>
<proteinExistence type="predicted"/>
<dbReference type="OrthoDB" id="74270at2"/>
<accession>A0A318S8N6</accession>
<feature type="region of interest" description="Disordered" evidence="1">
    <location>
        <begin position="86"/>
        <end position="108"/>
    </location>
</feature>
<gene>
    <name evidence="2" type="ORF">DES52_109170</name>
</gene>
<evidence type="ECO:0000256" key="1">
    <source>
        <dbReference type="SAM" id="MobiDB-lite"/>
    </source>
</evidence>
<dbReference type="EMBL" id="QJSX01000009">
    <property type="protein sequence ID" value="PYE53393.1"/>
    <property type="molecule type" value="Genomic_DNA"/>
</dbReference>
<protein>
    <submittedName>
        <fullName evidence="2">Uncharacterized protein</fullName>
    </submittedName>
</protein>
<dbReference type="AlphaFoldDB" id="A0A318S8N6"/>
<feature type="region of interest" description="Disordered" evidence="1">
    <location>
        <begin position="1"/>
        <end position="50"/>
    </location>
</feature>
<dbReference type="Proteomes" id="UP000248326">
    <property type="component" value="Unassembled WGS sequence"/>
</dbReference>
<evidence type="ECO:0000313" key="3">
    <source>
        <dbReference type="Proteomes" id="UP000248326"/>
    </source>
</evidence>